<dbReference type="PROSITE" id="PS50146">
    <property type="entry name" value="DAGK"/>
    <property type="match status" value="1"/>
</dbReference>
<dbReference type="OMA" id="ANALYHH"/>
<dbReference type="InterPro" id="IPR017438">
    <property type="entry name" value="ATP-NAD_kinase_N"/>
</dbReference>
<evidence type="ECO:0000256" key="1">
    <source>
        <dbReference type="SAM" id="MobiDB-lite"/>
    </source>
</evidence>
<accession>A0A194S559</accession>
<dbReference type="GO" id="GO:0005737">
    <property type="term" value="C:cytoplasm"/>
    <property type="evidence" value="ECO:0007669"/>
    <property type="project" value="TreeGrafter"/>
</dbReference>
<dbReference type="PANTHER" id="PTHR12358">
    <property type="entry name" value="SPHINGOSINE KINASE"/>
    <property type="match status" value="1"/>
</dbReference>
<dbReference type="EMBL" id="KQ474080">
    <property type="protein sequence ID" value="KPV74551.1"/>
    <property type="molecule type" value="Genomic_DNA"/>
</dbReference>
<dbReference type="SUPFAM" id="SSF111331">
    <property type="entry name" value="NAD kinase/diacylglycerol kinase-like"/>
    <property type="match status" value="1"/>
</dbReference>
<dbReference type="GeneID" id="28977719"/>
<dbReference type="GO" id="GO:0046512">
    <property type="term" value="P:sphingosine biosynthetic process"/>
    <property type="evidence" value="ECO:0007669"/>
    <property type="project" value="TreeGrafter"/>
</dbReference>
<dbReference type="Proteomes" id="UP000053890">
    <property type="component" value="Unassembled WGS sequence"/>
</dbReference>
<organism evidence="3 4">
    <name type="scientific">Rhodotorula graminis (strain WP1)</name>
    <dbReference type="NCBI Taxonomy" id="578459"/>
    <lineage>
        <taxon>Eukaryota</taxon>
        <taxon>Fungi</taxon>
        <taxon>Dikarya</taxon>
        <taxon>Basidiomycota</taxon>
        <taxon>Pucciniomycotina</taxon>
        <taxon>Microbotryomycetes</taxon>
        <taxon>Sporidiobolales</taxon>
        <taxon>Sporidiobolaceae</taxon>
        <taxon>Rhodotorula</taxon>
    </lineage>
</organism>
<dbReference type="Pfam" id="PF00781">
    <property type="entry name" value="DAGK_cat"/>
    <property type="match status" value="1"/>
</dbReference>
<keyword evidence="4" id="KW-1185">Reference proteome</keyword>
<gene>
    <name evidence="3" type="ORF">RHOBADRAFT_54357</name>
</gene>
<evidence type="ECO:0000313" key="4">
    <source>
        <dbReference type="Proteomes" id="UP000053890"/>
    </source>
</evidence>
<dbReference type="Gene3D" id="3.40.50.10330">
    <property type="entry name" value="Probable inorganic polyphosphate/atp-NAD kinase, domain 1"/>
    <property type="match status" value="1"/>
</dbReference>
<dbReference type="OrthoDB" id="336240at2759"/>
<feature type="domain" description="DAGKc" evidence="2">
    <location>
        <begin position="41"/>
        <end position="181"/>
    </location>
</feature>
<dbReference type="GO" id="GO:0001727">
    <property type="term" value="F:lipid kinase activity"/>
    <property type="evidence" value="ECO:0007669"/>
    <property type="project" value="TreeGrafter"/>
</dbReference>
<dbReference type="InterPro" id="IPR050187">
    <property type="entry name" value="Lipid_Phosphate_FormReg"/>
</dbReference>
<dbReference type="AlphaFoldDB" id="A0A194S559"/>
<dbReference type="RefSeq" id="XP_018270600.1">
    <property type="nucleotide sequence ID" value="XM_018417271.1"/>
</dbReference>
<dbReference type="InterPro" id="IPR016064">
    <property type="entry name" value="NAD/diacylglycerol_kinase_sf"/>
</dbReference>
<evidence type="ECO:0000313" key="3">
    <source>
        <dbReference type="EMBL" id="KPV74551.1"/>
    </source>
</evidence>
<dbReference type="STRING" id="578459.A0A194S559"/>
<reference evidence="3 4" key="1">
    <citation type="journal article" date="2015" name="Front. Microbiol.">
        <title>Genome sequence of the plant growth promoting endophytic yeast Rhodotorula graminis WP1.</title>
        <authorList>
            <person name="Firrincieli A."/>
            <person name="Otillar R."/>
            <person name="Salamov A."/>
            <person name="Schmutz J."/>
            <person name="Khan Z."/>
            <person name="Redman R.S."/>
            <person name="Fleck N.D."/>
            <person name="Lindquist E."/>
            <person name="Grigoriev I.V."/>
            <person name="Doty S.L."/>
        </authorList>
    </citation>
    <scope>NUCLEOTIDE SEQUENCE [LARGE SCALE GENOMIC DNA]</scope>
    <source>
        <strain evidence="3 4">WP1</strain>
    </source>
</reference>
<evidence type="ECO:0000259" key="2">
    <source>
        <dbReference type="PROSITE" id="PS50146"/>
    </source>
</evidence>
<dbReference type="GO" id="GO:0016020">
    <property type="term" value="C:membrane"/>
    <property type="evidence" value="ECO:0007669"/>
    <property type="project" value="TreeGrafter"/>
</dbReference>
<dbReference type="InterPro" id="IPR001206">
    <property type="entry name" value="Diacylglycerol_kinase_cat_dom"/>
</dbReference>
<protein>
    <recommendedName>
        <fullName evidence="2">DAGKc domain-containing protein</fullName>
    </recommendedName>
</protein>
<name>A0A194S559_RHOGW</name>
<sequence>MAAVSKPDVGDDALLSKLLSLLPPTSSLADTARSTSSSPAHSHPRLSVVLNPHAGARQAEASWRTAAALLHARGLSVDEEAVSRTERAGDGERIGRELRQRWSGDGERAQGREVLVVLGGDGTVHEVLNGLLLVGSGGIGGGGEDDDTLWEGAGRVEVILVPAGTANALYHHLFPPESPSYPPDAPAAPFHSLLSFLRSISSPPSPSSTSSSPVPTLLPLPLALNALPSPCPRRTLTTVVSSAALHAALLHDAEELRATHPGVERFKIAARQNVDRWWEGEVRLSGRLRRYDPATRAWVPAAGSPRASSGAVDGATDGDGARTVIGGPFAYLVAALVSRFEPSFVVAPFRSPSHPLAPHPERDGGRPSIDVVAIRPLRHAPTAALARGSEEDRRRAREGFVERVWSVTGGMYDGGSHVDEVYGEGEAAEEEGAEGRAVCEVWRAERVEWVPVAKDDDLKSRLVCLDGVLHDLGASGGSLRVRAVGGGLSSVRVWT</sequence>
<proteinExistence type="predicted"/>
<feature type="region of interest" description="Disordered" evidence="1">
    <location>
        <begin position="27"/>
        <end position="46"/>
    </location>
</feature>
<dbReference type="PANTHER" id="PTHR12358:SF105">
    <property type="entry name" value="DAGKC DOMAIN-CONTAINING PROTEIN"/>
    <property type="match status" value="1"/>
</dbReference>